<accession>A0A0U5G6A4</accession>
<feature type="compositionally biased region" description="Basic and acidic residues" evidence="1">
    <location>
        <begin position="92"/>
        <end position="109"/>
    </location>
</feature>
<evidence type="ECO:0000313" key="3">
    <source>
        <dbReference type="Proteomes" id="UP000054771"/>
    </source>
</evidence>
<keyword evidence="3" id="KW-1185">Reference proteome</keyword>
<dbReference type="Proteomes" id="UP000054771">
    <property type="component" value="Unassembled WGS sequence"/>
</dbReference>
<feature type="compositionally biased region" description="Polar residues" evidence="1">
    <location>
        <begin position="48"/>
        <end position="79"/>
    </location>
</feature>
<protein>
    <submittedName>
        <fullName evidence="2">Uncharacterized protein</fullName>
    </submittedName>
</protein>
<feature type="compositionally biased region" description="Basic residues" evidence="1">
    <location>
        <begin position="18"/>
        <end position="27"/>
    </location>
</feature>
<sequence length="148" mass="16343">MAIDVRFLNKCRGISGSRQKRVPSNRVRRWETQGALEDQERADRPLPQSATGTGFQSSRPQSGLTYKQQRVSEVVQPSQLLADGARSVCQAQKEEHKEKSDTGDGKVEGEDPSSTTLLDNDTRDHGLKRGPESYSSKQDGKAKSTIGR</sequence>
<evidence type="ECO:0000313" key="2">
    <source>
        <dbReference type="EMBL" id="CEL06397.1"/>
    </source>
</evidence>
<gene>
    <name evidence="2" type="ORF">ASPCAL07502</name>
</gene>
<organism evidence="2 3">
    <name type="scientific">Aspergillus calidoustus</name>
    <dbReference type="NCBI Taxonomy" id="454130"/>
    <lineage>
        <taxon>Eukaryota</taxon>
        <taxon>Fungi</taxon>
        <taxon>Dikarya</taxon>
        <taxon>Ascomycota</taxon>
        <taxon>Pezizomycotina</taxon>
        <taxon>Eurotiomycetes</taxon>
        <taxon>Eurotiomycetidae</taxon>
        <taxon>Eurotiales</taxon>
        <taxon>Aspergillaceae</taxon>
        <taxon>Aspergillus</taxon>
        <taxon>Aspergillus subgen. Nidulantes</taxon>
    </lineage>
</organism>
<name>A0A0U5G6A4_ASPCI</name>
<proteinExistence type="predicted"/>
<feature type="compositionally biased region" description="Basic and acidic residues" evidence="1">
    <location>
        <begin position="120"/>
        <end position="131"/>
    </location>
</feature>
<evidence type="ECO:0000256" key="1">
    <source>
        <dbReference type="SAM" id="MobiDB-lite"/>
    </source>
</evidence>
<dbReference type="EMBL" id="CDMC01000005">
    <property type="protein sequence ID" value="CEL06397.1"/>
    <property type="molecule type" value="Genomic_DNA"/>
</dbReference>
<reference evidence="3" key="1">
    <citation type="journal article" date="2016" name="Genome Announc.">
        <title>Draft genome sequences of fungus Aspergillus calidoustus.</title>
        <authorList>
            <person name="Horn F."/>
            <person name="Linde J."/>
            <person name="Mattern D.J."/>
            <person name="Walther G."/>
            <person name="Guthke R."/>
            <person name="Scherlach K."/>
            <person name="Martin K."/>
            <person name="Brakhage A.A."/>
            <person name="Petzke L."/>
            <person name="Valiante V."/>
        </authorList>
    </citation>
    <scope>NUCLEOTIDE SEQUENCE [LARGE SCALE GENOMIC DNA]</scope>
    <source>
        <strain evidence="3">SF006504</strain>
    </source>
</reference>
<dbReference type="AlphaFoldDB" id="A0A0U5G6A4"/>
<feature type="region of interest" description="Disordered" evidence="1">
    <location>
        <begin position="15"/>
        <end position="148"/>
    </location>
</feature>